<evidence type="ECO:0000256" key="7">
    <source>
        <dbReference type="ARBA" id="ARBA00023237"/>
    </source>
</evidence>
<evidence type="ECO:0008006" key="11">
    <source>
        <dbReference type="Google" id="ProtNLM"/>
    </source>
</evidence>
<dbReference type="PROSITE" id="PS51257">
    <property type="entry name" value="PROKAR_LIPOPROTEIN"/>
    <property type="match status" value="1"/>
</dbReference>
<proteinExistence type="predicted"/>
<comment type="subcellular location">
    <subcellularLocation>
        <location evidence="1">Cell envelope</location>
    </subcellularLocation>
    <subcellularLocation>
        <location evidence="2">Cell outer membrane</location>
    </subcellularLocation>
    <subcellularLocation>
        <location evidence="3">Secreted</location>
    </subcellularLocation>
</comment>
<keyword evidence="6" id="KW-0472">Membrane</keyword>
<evidence type="ECO:0000313" key="9">
    <source>
        <dbReference type="EMBL" id="SUC34548.1"/>
    </source>
</evidence>
<feature type="signal peptide" evidence="8">
    <location>
        <begin position="1"/>
        <end position="21"/>
    </location>
</feature>
<feature type="chain" id="PRO_5016946221" description="Lipoprotein" evidence="8">
    <location>
        <begin position="22"/>
        <end position="99"/>
    </location>
</feature>
<dbReference type="OrthoDB" id="6466320at2"/>
<dbReference type="GO" id="GO:0005576">
    <property type="term" value="C:extracellular region"/>
    <property type="evidence" value="ECO:0007669"/>
    <property type="project" value="UniProtKB-SubCell"/>
</dbReference>
<dbReference type="Proteomes" id="UP000255129">
    <property type="component" value="Unassembled WGS sequence"/>
</dbReference>
<keyword evidence="7" id="KW-0998">Cell outer membrane</keyword>
<dbReference type="RefSeq" id="WP_006815797.1">
    <property type="nucleotide sequence ID" value="NZ_AP018946.1"/>
</dbReference>
<gene>
    <name evidence="9" type="ORF">NCTC12026_00894</name>
</gene>
<dbReference type="GO" id="GO:0009279">
    <property type="term" value="C:cell outer membrane"/>
    <property type="evidence" value="ECO:0007669"/>
    <property type="project" value="UniProtKB-SubCell"/>
</dbReference>
<keyword evidence="4" id="KW-0964">Secreted</keyword>
<accession>A0A379G0P5</accession>
<evidence type="ECO:0000256" key="6">
    <source>
        <dbReference type="ARBA" id="ARBA00023136"/>
    </source>
</evidence>
<evidence type="ECO:0000256" key="2">
    <source>
        <dbReference type="ARBA" id="ARBA00004442"/>
    </source>
</evidence>
<evidence type="ECO:0000256" key="3">
    <source>
        <dbReference type="ARBA" id="ARBA00004613"/>
    </source>
</evidence>
<evidence type="ECO:0000256" key="5">
    <source>
        <dbReference type="ARBA" id="ARBA00022729"/>
    </source>
</evidence>
<protein>
    <recommendedName>
        <fullName evidence="11">Lipoprotein</fullName>
    </recommendedName>
</protein>
<sequence>MKRLSLLTTVVAIFISSCSFANNTSQSSGGAVSFSGYVYEPQCQVNVSEKTNVNVECYRNGKTVSASGSLKNGQQVESEYVKVEYDKSSKLPMLNVRYE</sequence>
<evidence type="ECO:0000313" key="10">
    <source>
        <dbReference type="Proteomes" id="UP000255129"/>
    </source>
</evidence>
<dbReference type="InterPro" id="IPR003368">
    <property type="entry name" value="POMP_repeat"/>
</dbReference>
<evidence type="ECO:0000256" key="4">
    <source>
        <dbReference type="ARBA" id="ARBA00022525"/>
    </source>
</evidence>
<evidence type="ECO:0000256" key="8">
    <source>
        <dbReference type="SAM" id="SignalP"/>
    </source>
</evidence>
<name>A0A379G0P5_9GAMM</name>
<dbReference type="EMBL" id="UGUA01000002">
    <property type="protein sequence ID" value="SUC34548.1"/>
    <property type="molecule type" value="Genomic_DNA"/>
</dbReference>
<reference evidence="9 10" key="1">
    <citation type="submission" date="2018-06" db="EMBL/GenBank/DDBJ databases">
        <authorList>
            <consortium name="Pathogen Informatics"/>
            <person name="Doyle S."/>
        </authorList>
    </citation>
    <scope>NUCLEOTIDE SEQUENCE [LARGE SCALE GENOMIC DNA]</scope>
    <source>
        <strain evidence="9 10">NCTC12026</strain>
    </source>
</reference>
<dbReference type="AlphaFoldDB" id="A0A379G0P5"/>
<evidence type="ECO:0000256" key="1">
    <source>
        <dbReference type="ARBA" id="ARBA00004196"/>
    </source>
</evidence>
<keyword evidence="5 8" id="KW-0732">Signal</keyword>
<organism evidence="9 10">
    <name type="scientific">Providencia rustigianii</name>
    <dbReference type="NCBI Taxonomy" id="158850"/>
    <lineage>
        <taxon>Bacteria</taxon>
        <taxon>Pseudomonadati</taxon>
        <taxon>Pseudomonadota</taxon>
        <taxon>Gammaproteobacteria</taxon>
        <taxon>Enterobacterales</taxon>
        <taxon>Morganellaceae</taxon>
        <taxon>Providencia</taxon>
    </lineage>
</organism>
<dbReference type="NCBIfam" id="TIGR01376">
    <property type="entry name" value="POMP_repeat"/>
    <property type="match status" value="1"/>
</dbReference>